<protein>
    <submittedName>
        <fullName evidence="1">Uncharacterized protein</fullName>
    </submittedName>
</protein>
<proteinExistence type="predicted"/>
<name>A0ABV2YH86_9ACTN</name>
<sequence>MQEETHIAVALQHDPGCYPDEVWDVALHHLDMYTEEVLEELKAIAWAENKEYPSYSSISARSGVHNWGASGSFSELLMQVSTGTAGGVGAAAIIGATKLAYEKLKSRSRGEA</sequence>
<comment type="caution">
    <text evidence="1">The sequence shown here is derived from an EMBL/GenBank/DDBJ whole genome shotgun (WGS) entry which is preliminary data.</text>
</comment>
<dbReference type="RefSeq" id="WP_108954198.1">
    <property type="nucleotide sequence ID" value="NZ_BEVZ01000004.1"/>
</dbReference>
<keyword evidence="2" id="KW-1185">Reference proteome</keyword>
<reference evidence="1 2" key="1">
    <citation type="submission" date="2024-06" db="EMBL/GenBank/DDBJ databases">
        <title>The Natural Products Discovery Center: Release of the First 8490 Sequenced Strains for Exploring Actinobacteria Biosynthetic Diversity.</title>
        <authorList>
            <person name="Kalkreuter E."/>
            <person name="Kautsar S.A."/>
            <person name="Yang D."/>
            <person name="Bader C.D."/>
            <person name="Teijaro C.N."/>
            <person name="Fluegel L."/>
            <person name="Davis C.M."/>
            <person name="Simpson J.R."/>
            <person name="Lauterbach L."/>
            <person name="Steele A.D."/>
            <person name="Gui C."/>
            <person name="Meng S."/>
            <person name="Li G."/>
            <person name="Viehrig K."/>
            <person name="Ye F."/>
            <person name="Su P."/>
            <person name="Kiefer A.F."/>
            <person name="Nichols A."/>
            <person name="Cepeda A.J."/>
            <person name="Yan W."/>
            <person name="Fan B."/>
            <person name="Jiang Y."/>
            <person name="Adhikari A."/>
            <person name="Zheng C.-J."/>
            <person name="Schuster L."/>
            <person name="Cowan T.M."/>
            <person name="Smanski M.J."/>
            <person name="Chevrette M.G."/>
            <person name="De Carvalho L.P.S."/>
            <person name="Shen B."/>
        </authorList>
    </citation>
    <scope>NUCLEOTIDE SEQUENCE [LARGE SCALE GENOMIC DNA]</scope>
    <source>
        <strain evidence="1 2">NPDC038104</strain>
    </source>
</reference>
<accession>A0ABV2YH86</accession>
<evidence type="ECO:0000313" key="1">
    <source>
        <dbReference type="EMBL" id="MEU3555067.1"/>
    </source>
</evidence>
<gene>
    <name evidence="1" type="ORF">AB0E65_12760</name>
</gene>
<organism evidence="1 2">
    <name type="scientific">Streptomyces fragilis</name>
    <dbReference type="NCBI Taxonomy" id="67301"/>
    <lineage>
        <taxon>Bacteria</taxon>
        <taxon>Bacillati</taxon>
        <taxon>Actinomycetota</taxon>
        <taxon>Actinomycetes</taxon>
        <taxon>Kitasatosporales</taxon>
        <taxon>Streptomycetaceae</taxon>
        <taxon>Streptomyces</taxon>
    </lineage>
</organism>
<evidence type="ECO:0000313" key="2">
    <source>
        <dbReference type="Proteomes" id="UP001550850"/>
    </source>
</evidence>
<dbReference type="Proteomes" id="UP001550850">
    <property type="component" value="Unassembled WGS sequence"/>
</dbReference>
<dbReference type="EMBL" id="JBEZUR010000015">
    <property type="protein sequence ID" value="MEU3555067.1"/>
    <property type="molecule type" value="Genomic_DNA"/>
</dbReference>